<dbReference type="InterPro" id="IPR002638">
    <property type="entry name" value="Quinolinate_PRibosylTrfase_C"/>
</dbReference>
<name>D1B170_SULD5</name>
<organism evidence="8 9">
    <name type="scientific">Sulfurospirillum deleyianum (strain ATCC 51133 / DSM 6946 / 5175)</name>
    <dbReference type="NCBI Taxonomy" id="525898"/>
    <lineage>
        <taxon>Bacteria</taxon>
        <taxon>Pseudomonadati</taxon>
        <taxon>Campylobacterota</taxon>
        <taxon>Epsilonproteobacteria</taxon>
        <taxon>Campylobacterales</taxon>
        <taxon>Sulfurospirillaceae</taxon>
        <taxon>Sulfurospirillum</taxon>
    </lineage>
</organism>
<dbReference type="NCBIfam" id="TIGR01334">
    <property type="entry name" value="modD"/>
    <property type="match status" value="1"/>
</dbReference>
<keyword evidence="3 5" id="KW-0328">Glycosyltransferase</keyword>
<dbReference type="PANTHER" id="PTHR32179:SF4">
    <property type="entry name" value="PYROPHOSPHORYLASE MODD-RELATED"/>
    <property type="match status" value="1"/>
</dbReference>
<dbReference type="Proteomes" id="UP000002222">
    <property type="component" value="Chromosome"/>
</dbReference>
<dbReference type="eggNOG" id="COG0157">
    <property type="taxonomic scope" value="Bacteria"/>
</dbReference>
<feature type="domain" description="Quinolinate phosphoribosyl transferase N-terminal" evidence="7">
    <location>
        <begin position="13"/>
        <end position="96"/>
    </location>
</feature>
<evidence type="ECO:0000256" key="3">
    <source>
        <dbReference type="ARBA" id="ARBA00022676"/>
    </source>
</evidence>
<evidence type="ECO:0000259" key="6">
    <source>
        <dbReference type="Pfam" id="PF01729"/>
    </source>
</evidence>
<dbReference type="CDD" id="cd01573">
    <property type="entry name" value="modD_like"/>
    <property type="match status" value="1"/>
</dbReference>
<dbReference type="GO" id="GO:0009435">
    <property type="term" value="P:NAD+ biosynthetic process"/>
    <property type="evidence" value="ECO:0007669"/>
    <property type="project" value="InterPro"/>
</dbReference>
<dbReference type="InterPro" id="IPR013785">
    <property type="entry name" value="Aldolase_TIM"/>
</dbReference>
<dbReference type="RefSeq" id="WP_012856604.1">
    <property type="nucleotide sequence ID" value="NC_013512.1"/>
</dbReference>
<dbReference type="OrthoDB" id="9782546at2"/>
<keyword evidence="9" id="KW-1185">Reference proteome</keyword>
<accession>D1B170</accession>
<proteinExistence type="inferred from homology"/>
<dbReference type="Gene3D" id="3.20.20.70">
    <property type="entry name" value="Aldolase class I"/>
    <property type="match status" value="1"/>
</dbReference>
<evidence type="ECO:0000259" key="7">
    <source>
        <dbReference type="Pfam" id="PF02749"/>
    </source>
</evidence>
<evidence type="ECO:0000313" key="8">
    <source>
        <dbReference type="EMBL" id="ACZ11840.1"/>
    </source>
</evidence>
<dbReference type="InterPro" id="IPR036068">
    <property type="entry name" value="Nicotinate_pribotase-like_C"/>
</dbReference>
<comment type="similarity">
    <text evidence="1 5">Belongs to the NadC/ModD family.</text>
</comment>
<dbReference type="GO" id="GO:0004514">
    <property type="term" value="F:nicotinate-nucleotide diphosphorylase (carboxylating) activity"/>
    <property type="evidence" value="ECO:0007669"/>
    <property type="project" value="InterPro"/>
</dbReference>
<gene>
    <name evidence="8" type="ordered locus">Sdel_0809</name>
</gene>
<dbReference type="SUPFAM" id="SSF51690">
    <property type="entry name" value="Nicotinate/Quinolinate PRTase C-terminal domain-like"/>
    <property type="match status" value="1"/>
</dbReference>
<reference evidence="8 9" key="2">
    <citation type="journal article" date="2010" name="Stand. Genomic Sci.">
        <title>Complete genome sequence of Sulfurospirillum deleyianum type strain (5175).</title>
        <authorList>
            <person name="Sikorski J."/>
            <person name="Lapidus A."/>
            <person name="Copeland A."/>
            <person name="Glavina Del Rio T."/>
            <person name="Nolan M."/>
            <person name="Lucas S."/>
            <person name="Chen F."/>
            <person name="Tice H."/>
            <person name="Cheng J.F."/>
            <person name="Saunders E."/>
            <person name="Bruce D."/>
            <person name="Goodwin L."/>
            <person name="Pitluck S."/>
            <person name="Ovchinnikova G."/>
            <person name="Pati A."/>
            <person name="Ivanova N."/>
            <person name="Mavromatis K."/>
            <person name="Chen A."/>
            <person name="Palaniappan K."/>
            <person name="Chain P."/>
            <person name="Land M."/>
            <person name="Hauser L."/>
            <person name="Chang Y.J."/>
            <person name="Jeffries C.D."/>
            <person name="Brettin T."/>
            <person name="Detter J.C."/>
            <person name="Han C."/>
            <person name="Rohde M."/>
            <person name="Lang E."/>
            <person name="Spring S."/>
            <person name="Goker M."/>
            <person name="Bristow J."/>
            <person name="Eisen J.A."/>
            <person name="Markowitz V."/>
            <person name="Hugenholtz P."/>
            <person name="Kyrpides N.C."/>
            <person name="Klenk H.P."/>
        </authorList>
    </citation>
    <scope>NUCLEOTIDE SEQUENCE [LARGE SCALE GENOMIC DNA]</scope>
    <source>
        <strain evidence="9">ATCC 51133 / DSM 6946 / 5175</strain>
    </source>
</reference>
<evidence type="ECO:0000313" key="9">
    <source>
        <dbReference type="Proteomes" id="UP000002222"/>
    </source>
</evidence>
<dbReference type="InterPro" id="IPR037128">
    <property type="entry name" value="Quinolinate_PRibosylTase_N_sf"/>
</dbReference>
<reference evidence="9" key="1">
    <citation type="submission" date="2009-11" db="EMBL/GenBank/DDBJ databases">
        <title>The complete genome of Sulfurospirillum deleyianum DSM 6946.</title>
        <authorList>
            <consortium name="US DOE Joint Genome Institute (JGI-PGF)"/>
            <person name="Lucas S."/>
            <person name="Copeland A."/>
            <person name="Lapidus A."/>
            <person name="Glavina del Rio T."/>
            <person name="Dalin E."/>
            <person name="Tice H."/>
            <person name="Bruce D."/>
            <person name="Goodwin L."/>
            <person name="Pitluck S."/>
            <person name="Kyrpides N."/>
            <person name="Mavromatis K."/>
            <person name="Ivanova N."/>
            <person name="Ovchinnikova G."/>
            <person name="Munk A.C."/>
            <person name="Lu M."/>
            <person name="Brettin T."/>
            <person name="Detter J.C."/>
            <person name="Han C."/>
            <person name="Tapia R."/>
            <person name="Larimer F."/>
            <person name="Land M."/>
            <person name="Hauser L."/>
            <person name="Markowitz V."/>
            <person name="Cheng J.F."/>
            <person name="Hugenholtz P."/>
            <person name="Woyke T."/>
            <person name="Wu D."/>
            <person name="Aumann P."/>
            <person name="Schneider S."/>
            <person name="Lang E."/>
            <person name="Spring S."/>
            <person name="Klenk H.P."/>
            <person name="Eisen J.A."/>
        </authorList>
    </citation>
    <scope>NUCLEOTIDE SEQUENCE [LARGE SCALE GENOMIC DNA]</scope>
    <source>
        <strain evidence="9">ATCC 51133 / DSM 6946 / 5175</strain>
    </source>
</reference>
<evidence type="ECO:0000256" key="2">
    <source>
        <dbReference type="ARBA" id="ARBA00019205"/>
    </source>
</evidence>
<dbReference type="AlphaFoldDB" id="D1B170"/>
<dbReference type="EMBL" id="CP001816">
    <property type="protein sequence ID" value="ACZ11840.1"/>
    <property type="molecule type" value="Genomic_DNA"/>
</dbReference>
<dbReference type="FunFam" id="3.20.20.70:FF:000030">
    <property type="entry name" value="Nicotinate-nucleotide pyrophosphorylase, carboxylating"/>
    <property type="match status" value="1"/>
</dbReference>
<dbReference type="KEGG" id="sdl:Sdel_0809"/>
<dbReference type="InterPro" id="IPR006242">
    <property type="entry name" value="ModD"/>
</dbReference>
<evidence type="ECO:0000256" key="5">
    <source>
        <dbReference type="PIRNR" id="PIRNR006250"/>
    </source>
</evidence>
<protein>
    <recommendedName>
        <fullName evidence="2">Putative pyrophosphorylase ModD</fullName>
    </recommendedName>
</protein>
<dbReference type="STRING" id="525898.Sdel_0809"/>
<feature type="domain" description="Quinolinate phosphoribosyl transferase C-terminal" evidence="6">
    <location>
        <begin position="98"/>
        <end position="266"/>
    </location>
</feature>
<dbReference type="PANTHER" id="PTHR32179">
    <property type="entry name" value="NICOTINATE-NUCLEOTIDE PYROPHOSPHORYLASE [CARBOXYLATING]"/>
    <property type="match status" value="1"/>
</dbReference>
<dbReference type="Pfam" id="PF02749">
    <property type="entry name" value="QRPTase_N"/>
    <property type="match status" value="1"/>
</dbReference>
<dbReference type="PIRSF" id="PIRSF006250">
    <property type="entry name" value="NadC_ModD"/>
    <property type="match status" value="1"/>
</dbReference>
<evidence type="ECO:0000256" key="4">
    <source>
        <dbReference type="ARBA" id="ARBA00022679"/>
    </source>
</evidence>
<dbReference type="GO" id="GO:0005737">
    <property type="term" value="C:cytoplasm"/>
    <property type="evidence" value="ECO:0007669"/>
    <property type="project" value="TreeGrafter"/>
</dbReference>
<dbReference type="GO" id="GO:0034213">
    <property type="term" value="P:quinolinate catabolic process"/>
    <property type="evidence" value="ECO:0007669"/>
    <property type="project" value="TreeGrafter"/>
</dbReference>
<dbReference type="Gene3D" id="3.90.1170.20">
    <property type="entry name" value="Quinolinate phosphoribosyl transferase, N-terminal domain"/>
    <property type="match status" value="1"/>
</dbReference>
<dbReference type="SUPFAM" id="SSF54675">
    <property type="entry name" value="Nicotinate/Quinolinate PRTase N-terminal domain-like"/>
    <property type="match status" value="1"/>
</dbReference>
<dbReference type="InterPro" id="IPR022412">
    <property type="entry name" value="Quinolinate_PRibosylTrfase_N"/>
</dbReference>
<dbReference type="HOGENOM" id="CLU_039622_2_1_7"/>
<keyword evidence="4 5" id="KW-0808">Transferase</keyword>
<evidence type="ECO:0000256" key="1">
    <source>
        <dbReference type="ARBA" id="ARBA00009400"/>
    </source>
</evidence>
<dbReference type="InterPro" id="IPR027277">
    <property type="entry name" value="NadC/ModD"/>
</dbReference>
<dbReference type="Pfam" id="PF01729">
    <property type="entry name" value="QRPTase_C"/>
    <property type="match status" value="1"/>
</dbReference>
<sequence length="272" mass="30622">MMDILEEDIGLMDITTEGLGFGAKAAKISFAPKEEVIICGVDLVEEMCQRLGLETKRFKQCGDRVSANECVLEAYGRADNVHKVWKASQNLLEFLSGIASKTEKMLSLARLHQPHIELLTTRKIFPRTKALALKAVFAGGGAHHRLGLYDSILIFKQHRVFFPDEAEFEAQFAQMKRKFLEKKVAVEVENYEEALYFARLGTDILQCEKMDFEMLKRCVSLKKIFPSLLLSATGGIGEHNIEDFAKTGVDFIVTSSPYHAKPSDIRVTIEML</sequence>